<keyword evidence="5" id="KW-0547">Nucleotide-binding</keyword>
<dbReference type="SUPFAM" id="SSF55874">
    <property type="entry name" value="ATPase domain of HSP90 chaperone/DNA topoisomerase II/histidine kinase"/>
    <property type="match status" value="1"/>
</dbReference>
<dbReference type="RefSeq" id="WP_125246359.1">
    <property type="nucleotide sequence ID" value="NZ_RSEB01000001.1"/>
</dbReference>
<feature type="transmembrane region" description="Helical" evidence="9">
    <location>
        <begin position="129"/>
        <end position="146"/>
    </location>
</feature>
<keyword evidence="9" id="KW-0812">Transmembrane</keyword>
<evidence type="ECO:0000256" key="2">
    <source>
        <dbReference type="ARBA" id="ARBA00012438"/>
    </source>
</evidence>
<dbReference type="Pfam" id="PF02518">
    <property type="entry name" value="HATPase_c"/>
    <property type="match status" value="1"/>
</dbReference>
<evidence type="ECO:0000256" key="6">
    <source>
        <dbReference type="ARBA" id="ARBA00022777"/>
    </source>
</evidence>
<dbReference type="GO" id="GO:0000155">
    <property type="term" value="F:phosphorelay sensor kinase activity"/>
    <property type="evidence" value="ECO:0007669"/>
    <property type="project" value="InterPro"/>
</dbReference>
<dbReference type="PANTHER" id="PTHR24421">
    <property type="entry name" value="NITRATE/NITRITE SENSOR PROTEIN NARX-RELATED"/>
    <property type="match status" value="1"/>
</dbReference>
<dbReference type="GO" id="GO:0005524">
    <property type="term" value="F:ATP binding"/>
    <property type="evidence" value="ECO:0007669"/>
    <property type="project" value="UniProtKB-KW"/>
</dbReference>
<feature type="transmembrane region" description="Helical" evidence="9">
    <location>
        <begin position="48"/>
        <end position="74"/>
    </location>
</feature>
<dbReference type="AlphaFoldDB" id="A0A426V4Q8"/>
<dbReference type="CDD" id="cd16917">
    <property type="entry name" value="HATPase_UhpB-NarQ-NarX-like"/>
    <property type="match status" value="1"/>
</dbReference>
<dbReference type="InterPro" id="IPR003594">
    <property type="entry name" value="HATPase_dom"/>
</dbReference>
<keyword evidence="9" id="KW-1133">Transmembrane helix</keyword>
<comment type="caution">
    <text evidence="12">The sequence shown here is derived from an EMBL/GenBank/DDBJ whole genome shotgun (WGS) entry which is preliminary data.</text>
</comment>
<evidence type="ECO:0000259" key="11">
    <source>
        <dbReference type="Pfam" id="PF07730"/>
    </source>
</evidence>
<dbReference type="Gene3D" id="3.30.565.10">
    <property type="entry name" value="Histidine kinase-like ATPase, C-terminal domain"/>
    <property type="match status" value="1"/>
</dbReference>
<keyword evidence="3" id="KW-0597">Phosphoprotein</keyword>
<evidence type="ECO:0000256" key="3">
    <source>
        <dbReference type="ARBA" id="ARBA00022553"/>
    </source>
</evidence>
<evidence type="ECO:0000256" key="8">
    <source>
        <dbReference type="ARBA" id="ARBA00023012"/>
    </source>
</evidence>
<dbReference type="Proteomes" id="UP000277256">
    <property type="component" value="Unassembled WGS sequence"/>
</dbReference>
<name>A0A426V4Q8_9ACTN</name>
<keyword evidence="7" id="KW-0067">ATP-binding</keyword>
<dbReference type="EMBL" id="RSEB01000001">
    <property type="protein sequence ID" value="RRS01884.1"/>
    <property type="molecule type" value="Genomic_DNA"/>
</dbReference>
<dbReference type="OrthoDB" id="227596at2"/>
<feature type="domain" description="Histidine kinase/HSP90-like ATPase" evidence="10">
    <location>
        <begin position="284"/>
        <end position="374"/>
    </location>
</feature>
<feature type="transmembrane region" description="Helical" evidence="9">
    <location>
        <begin position="81"/>
        <end position="100"/>
    </location>
</feature>
<keyword evidence="8" id="KW-0902">Two-component regulatory system</keyword>
<evidence type="ECO:0000259" key="10">
    <source>
        <dbReference type="Pfam" id="PF02518"/>
    </source>
</evidence>
<keyword evidence="9" id="KW-0472">Membrane</keyword>
<evidence type="ECO:0000256" key="1">
    <source>
        <dbReference type="ARBA" id="ARBA00000085"/>
    </source>
</evidence>
<evidence type="ECO:0000256" key="5">
    <source>
        <dbReference type="ARBA" id="ARBA00022741"/>
    </source>
</evidence>
<dbReference type="GO" id="GO:0016020">
    <property type="term" value="C:membrane"/>
    <property type="evidence" value="ECO:0007669"/>
    <property type="project" value="InterPro"/>
</dbReference>
<gene>
    <name evidence="12" type="ORF">EIW28_03830</name>
</gene>
<organism evidence="12 13">
    <name type="scientific">Glycomyces terrestris</name>
    <dbReference type="NCBI Taxonomy" id="2493553"/>
    <lineage>
        <taxon>Bacteria</taxon>
        <taxon>Bacillati</taxon>
        <taxon>Actinomycetota</taxon>
        <taxon>Actinomycetes</taxon>
        <taxon>Glycomycetales</taxon>
        <taxon>Glycomycetaceae</taxon>
        <taxon>Glycomyces</taxon>
    </lineage>
</organism>
<dbReference type="InterPro" id="IPR050482">
    <property type="entry name" value="Sensor_HK_TwoCompSys"/>
</dbReference>
<keyword evidence="4" id="KW-0808">Transferase</keyword>
<evidence type="ECO:0000256" key="9">
    <source>
        <dbReference type="SAM" id="Phobius"/>
    </source>
</evidence>
<keyword evidence="6 12" id="KW-0418">Kinase</keyword>
<comment type="catalytic activity">
    <reaction evidence="1">
        <text>ATP + protein L-histidine = ADP + protein N-phospho-L-histidine.</text>
        <dbReference type="EC" id="2.7.13.3"/>
    </reaction>
</comment>
<keyword evidence="13" id="KW-1185">Reference proteome</keyword>
<dbReference type="Pfam" id="PF07730">
    <property type="entry name" value="HisKA_3"/>
    <property type="match status" value="1"/>
</dbReference>
<dbReference type="Gene3D" id="1.20.5.1930">
    <property type="match status" value="1"/>
</dbReference>
<dbReference type="PANTHER" id="PTHR24421:SF10">
    <property type="entry name" value="NITRATE_NITRITE SENSOR PROTEIN NARQ"/>
    <property type="match status" value="1"/>
</dbReference>
<dbReference type="GO" id="GO:0046983">
    <property type="term" value="F:protein dimerization activity"/>
    <property type="evidence" value="ECO:0007669"/>
    <property type="project" value="InterPro"/>
</dbReference>
<dbReference type="InterPro" id="IPR036890">
    <property type="entry name" value="HATPase_C_sf"/>
</dbReference>
<evidence type="ECO:0000256" key="4">
    <source>
        <dbReference type="ARBA" id="ARBA00022679"/>
    </source>
</evidence>
<dbReference type="InterPro" id="IPR011712">
    <property type="entry name" value="Sig_transdc_His_kin_sub3_dim/P"/>
</dbReference>
<reference evidence="12 13" key="1">
    <citation type="submission" date="2018-12" db="EMBL/GenBank/DDBJ databases">
        <title>Glycomyces sp. YIM 121974 draft genome.</title>
        <authorList>
            <person name="Li Q."/>
        </authorList>
    </citation>
    <scope>NUCLEOTIDE SEQUENCE [LARGE SCALE GENOMIC DNA]</scope>
    <source>
        <strain evidence="12 13">YIM 121974</strain>
    </source>
</reference>
<evidence type="ECO:0000313" key="12">
    <source>
        <dbReference type="EMBL" id="RRS01884.1"/>
    </source>
</evidence>
<evidence type="ECO:0000256" key="7">
    <source>
        <dbReference type="ARBA" id="ARBA00022840"/>
    </source>
</evidence>
<proteinExistence type="predicted"/>
<accession>A0A426V4Q8</accession>
<evidence type="ECO:0000313" key="13">
    <source>
        <dbReference type="Proteomes" id="UP000277256"/>
    </source>
</evidence>
<feature type="domain" description="Signal transduction histidine kinase subgroup 3 dimerisation and phosphoacceptor" evidence="11">
    <location>
        <begin position="179"/>
        <end position="241"/>
    </location>
</feature>
<dbReference type="EC" id="2.7.13.3" evidence="2"/>
<protein>
    <recommendedName>
        <fullName evidence="2">histidine kinase</fullName>
        <ecNumber evidence="2">2.7.13.3</ecNumber>
    </recommendedName>
</protein>
<sequence length="384" mass="41202">MPAWAYDALVIGVALVHLLLVIDPENQPAAGFAVLGVAALAVRRRYPFLVLCATLPAAVLVTEKVATLFALYALAYRSGRALVSVSAVVVTMFAFARVTMTDNAPWLFHPADPELFLGMTTTQVMVLRQNLYFLLMASVPVILAHLQRARHDLAARFVEITEAREHEQRLLTQQALAAERAQLAREMHDVVSHQVSLIAVQAGALELQAPDGRTRSTAEAIREVSVTTLEELRQMVRVLHASGRRGEGPVPQPSIAQLRRLVEGSGIDAELEIGPLPELDPPAQRAVYRTVQEALTNARKHAPGAKAAVRLSARGGAVVVEVANTAATRPVVELPSSRVGLLGLRQRAELLDGAIEYGPDGAGGWLLRLTLPAEAASPTASGGR</sequence>